<dbReference type="GO" id="GO:0016746">
    <property type="term" value="F:acyltransferase activity"/>
    <property type="evidence" value="ECO:0007669"/>
    <property type="project" value="UniProtKB-KW"/>
</dbReference>
<dbReference type="EC" id="2.3.1.-" evidence="2"/>
<sequence length="136" mass="15493">MDYEFDDDPSRIQRDVVWQWLSTEAYWGTTRTRADVEAQFDSAWRMVGVYRTDTGEQIGFARAVSDGVTFAYLADVYVRVEHNGRGVAQHLLSLMIDEGPGAAFRWVLFTRDAHTLYERFGFEAPDSTAMVRPAAS</sequence>
<comment type="caution">
    <text evidence="2">The sequence shown here is derived from an EMBL/GenBank/DDBJ whole genome shotgun (WGS) entry which is preliminary data.</text>
</comment>
<evidence type="ECO:0000259" key="1">
    <source>
        <dbReference type="PROSITE" id="PS51186"/>
    </source>
</evidence>
<dbReference type="RefSeq" id="WP_397558359.1">
    <property type="nucleotide sequence ID" value="NZ_JBIQWL010000014.1"/>
</dbReference>
<dbReference type="SUPFAM" id="SSF55729">
    <property type="entry name" value="Acyl-CoA N-acyltransferases (Nat)"/>
    <property type="match status" value="1"/>
</dbReference>
<reference evidence="2 3" key="1">
    <citation type="submission" date="2024-09" db="EMBL/GenBank/DDBJ databases">
        <authorList>
            <person name="Pan X."/>
        </authorList>
    </citation>
    <scope>NUCLEOTIDE SEQUENCE [LARGE SCALE GENOMIC DNA]</scope>
    <source>
        <strain evidence="2 3">B2969</strain>
    </source>
</reference>
<keyword evidence="2" id="KW-0012">Acyltransferase</keyword>
<feature type="domain" description="N-acetyltransferase" evidence="1">
    <location>
        <begin position="3"/>
        <end position="136"/>
    </location>
</feature>
<evidence type="ECO:0000313" key="2">
    <source>
        <dbReference type="EMBL" id="MFH8252932.1"/>
    </source>
</evidence>
<dbReference type="CDD" id="cd04301">
    <property type="entry name" value="NAT_SF"/>
    <property type="match status" value="1"/>
</dbReference>
<keyword evidence="3" id="KW-1185">Reference proteome</keyword>
<dbReference type="Proteomes" id="UP001610861">
    <property type="component" value="Unassembled WGS sequence"/>
</dbReference>
<name>A0ABW7QEQ4_9MICO</name>
<gene>
    <name evidence="2" type="ORF">ACH3VR_21375</name>
</gene>
<evidence type="ECO:0000313" key="3">
    <source>
        <dbReference type="Proteomes" id="UP001610861"/>
    </source>
</evidence>
<dbReference type="PROSITE" id="PS51186">
    <property type="entry name" value="GNAT"/>
    <property type="match status" value="1"/>
</dbReference>
<dbReference type="Gene3D" id="3.40.630.30">
    <property type="match status" value="1"/>
</dbReference>
<organism evidence="2 3">
    <name type="scientific">Microbacterium alkaliflavum</name>
    <dbReference type="NCBI Taxonomy" id="3248839"/>
    <lineage>
        <taxon>Bacteria</taxon>
        <taxon>Bacillati</taxon>
        <taxon>Actinomycetota</taxon>
        <taxon>Actinomycetes</taxon>
        <taxon>Micrococcales</taxon>
        <taxon>Microbacteriaceae</taxon>
        <taxon>Microbacterium</taxon>
    </lineage>
</organism>
<keyword evidence="2" id="KW-0808">Transferase</keyword>
<dbReference type="EMBL" id="JBIQWL010000014">
    <property type="protein sequence ID" value="MFH8252932.1"/>
    <property type="molecule type" value="Genomic_DNA"/>
</dbReference>
<dbReference type="PANTHER" id="PTHR43233:SF1">
    <property type="entry name" value="FAMILY N-ACETYLTRANSFERASE, PUTATIVE (AFU_ORTHOLOGUE AFUA_6G03350)-RELATED"/>
    <property type="match status" value="1"/>
</dbReference>
<dbReference type="PANTHER" id="PTHR43233">
    <property type="entry name" value="FAMILY N-ACETYLTRANSFERASE, PUTATIVE (AFU_ORTHOLOGUE AFUA_6G03350)-RELATED"/>
    <property type="match status" value="1"/>
</dbReference>
<accession>A0ABW7QEQ4</accession>
<dbReference type="InterPro" id="IPR053144">
    <property type="entry name" value="Acetyltransferase_Butenolide"/>
</dbReference>
<dbReference type="InterPro" id="IPR000182">
    <property type="entry name" value="GNAT_dom"/>
</dbReference>
<protein>
    <submittedName>
        <fullName evidence="2">GNAT family N-acetyltransferase</fullName>
        <ecNumber evidence="2">2.3.1.-</ecNumber>
    </submittedName>
</protein>
<proteinExistence type="predicted"/>
<dbReference type="InterPro" id="IPR016181">
    <property type="entry name" value="Acyl_CoA_acyltransferase"/>
</dbReference>
<dbReference type="Pfam" id="PF13508">
    <property type="entry name" value="Acetyltransf_7"/>
    <property type="match status" value="1"/>
</dbReference>